<dbReference type="Proteomes" id="UP000274843">
    <property type="component" value="Unassembled WGS sequence"/>
</dbReference>
<protein>
    <recommendedName>
        <fullName evidence="2">Putative T7SS secretion signal domain-containing protein</fullName>
    </recommendedName>
</protein>
<dbReference type="RefSeq" id="WP_167499006.1">
    <property type="nucleotide sequence ID" value="NZ_RKHY01000001.1"/>
</dbReference>
<dbReference type="SUPFAM" id="SSF140453">
    <property type="entry name" value="EsxAB dimer-like"/>
    <property type="match status" value="1"/>
</dbReference>
<evidence type="ECO:0000256" key="1">
    <source>
        <dbReference type="SAM" id="MobiDB-lite"/>
    </source>
</evidence>
<reference evidence="3 4" key="1">
    <citation type="submission" date="2018-11" db="EMBL/GenBank/DDBJ databases">
        <title>Sequencing the genomes of 1000 actinobacteria strains.</title>
        <authorList>
            <person name="Klenk H.-P."/>
        </authorList>
    </citation>
    <scope>NUCLEOTIDE SEQUENCE [LARGE SCALE GENOMIC DNA]</scope>
    <source>
        <strain evidence="3 4">DSM 44348</strain>
    </source>
</reference>
<name>A0A3N2GTF2_9PSEU</name>
<feature type="compositionally biased region" description="Basic and acidic residues" evidence="1">
    <location>
        <begin position="177"/>
        <end position="195"/>
    </location>
</feature>
<feature type="domain" description="Putative T7SS secretion signal" evidence="2">
    <location>
        <begin position="4"/>
        <end position="167"/>
    </location>
</feature>
<dbReference type="InterPro" id="IPR036689">
    <property type="entry name" value="ESAT-6-like_sf"/>
</dbReference>
<feature type="region of interest" description="Disordered" evidence="1">
    <location>
        <begin position="177"/>
        <end position="204"/>
    </location>
</feature>
<dbReference type="AlphaFoldDB" id="A0A3N2GTF2"/>
<comment type="caution">
    <text evidence="3">The sequence shown here is derived from an EMBL/GenBank/DDBJ whole genome shotgun (WGS) entry which is preliminary data.</text>
</comment>
<accession>A0A3N2GTF2</accession>
<gene>
    <name evidence="3" type="ORF">EDD35_1835</name>
</gene>
<evidence type="ECO:0000313" key="4">
    <source>
        <dbReference type="Proteomes" id="UP000274843"/>
    </source>
</evidence>
<dbReference type="GeneID" id="301849293"/>
<proteinExistence type="predicted"/>
<keyword evidence="4" id="KW-1185">Reference proteome</keyword>
<dbReference type="InterPro" id="IPR049082">
    <property type="entry name" value="T7SS_signal"/>
</dbReference>
<evidence type="ECO:0000259" key="2">
    <source>
        <dbReference type="Pfam" id="PF21725"/>
    </source>
</evidence>
<sequence>MAAGLGETTNPRELIPGDPELIAGDLRDLVAGIQQIGTTGDGLAGIAPAQWNGAAADAFREAFGAEPPKWIETAALLGQGGQALADFGDALTWAQSEAQRAIEMYTEAQAASRAAAAQYDAQAAQAQAVGQALAPFQDPGEALAREAQSVLDFARAHVSQIGDSVAAAFGFEPDGDGGYRKELGEKSHEPGRQKGFEWGSQSDGMLSDRIDETLEALGFDLSDETFSASASGELLGGSLDGSFGAGALSGSGKLEGSLFGASAGVSGSVNALGVTAAANAEAWLAKGSAEGQVKLGEHAGASGHAEASVGARAEAEGSASLTGVRGSLGGSAGVRAGVAASAEGAGLSAGVHGGLSAGVGAHADGQIGMGDDGKFHLSASLGLTLGIGADVGFDIAIDPQEVVDTVTDVADDVADIATDVGHGLANAADAVADFLF</sequence>
<evidence type="ECO:0000313" key="3">
    <source>
        <dbReference type="EMBL" id="ROS39530.1"/>
    </source>
</evidence>
<dbReference type="EMBL" id="RKHY01000001">
    <property type="protein sequence ID" value="ROS39530.1"/>
    <property type="molecule type" value="Genomic_DNA"/>
</dbReference>
<dbReference type="Pfam" id="PF21725">
    <property type="entry name" value="T7SS_signal"/>
    <property type="match status" value="1"/>
</dbReference>
<organism evidence="3 4">
    <name type="scientific">Amycolatopsis thermoflava</name>
    <dbReference type="NCBI Taxonomy" id="84480"/>
    <lineage>
        <taxon>Bacteria</taxon>
        <taxon>Bacillati</taxon>
        <taxon>Actinomycetota</taxon>
        <taxon>Actinomycetes</taxon>
        <taxon>Pseudonocardiales</taxon>
        <taxon>Pseudonocardiaceae</taxon>
        <taxon>Amycolatopsis</taxon>
        <taxon>Amycolatopsis methanolica group</taxon>
    </lineage>
</organism>